<reference evidence="2 3" key="1">
    <citation type="submission" date="2016-05" db="EMBL/GenBank/DDBJ databases">
        <title>A degradative enzymes factory behind the ericoid mycorrhizal symbiosis.</title>
        <authorList>
            <consortium name="DOE Joint Genome Institute"/>
            <person name="Martino E."/>
            <person name="Morin E."/>
            <person name="Grelet G."/>
            <person name="Kuo A."/>
            <person name="Kohler A."/>
            <person name="Daghino S."/>
            <person name="Barry K."/>
            <person name="Choi C."/>
            <person name="Cichocki N."/>
            <person name="Clum A."/>
            <person name="Copeland A."/>
            <person name="Hainaut M."/>
            <person name="Haridas S."/>
            <person name="Labutti K."/>
            <person name="Lindquist E."/>
            <person name="Lipzen A."/>
            <person name="Khouja H.-R."/>
            <person name="Murat C."/>
            <person name="Ohm R."/>
            <person name="Olson A."/>
            <person name="Spatafora J."/>
            <person name="Veneault-Fourrey C."/>
            <person name="Henrissat B."/>
            <person name="Grigoriev I."/>
            <person name="Martin F."/>
            <person name="Perotto S."/>
        </authorList>
    </citation>
    <scope>NUCLEOTIDE SEQUENCE [LARGE SCALE GENOMIC DNA]</scope>
    <source>
        <strain evidence="2 3">UAMH 7357</strain>
    </source>
</reference>
<name>A0A2J6PVS1_9HELO</name>
<dbReference type="AlphaFoldDB" id="A0A2J6PVS1"/>
<gene>
    <name evidence="2" type="ORF">NA56DRAFT_707163</name>
</gene>
<feature type="compositionally biased region" description="Low complexity" evidence="1">
    <location>
        <begin position="263"/>
        <end position="273"/>
    </location>
</feature>
<organism evidence="2 3">
    <name type="scientific">Hyaloscypha hepaticicola</name>
    <dbReference type="NCBI Taxonomy" id="2082293"/>
    <lineage>
        <taxon>Eukaryota</taxon>
        <taxon>Fungi</taxon>
        <taxon>Dikarya</taxon>
        <taxon>Ascomycota</taxon>
        <taxon>Pezizomycotina</taxon>
        <taxon>Leotiomycetes</taxon>
        <taxon>Helotiales</taxon>
        <taxon>Hyaloscyphaceae</taxon>
        <taxon>Hyaloscypha</taxon>
    </lineage>
</organism>
<feature type="region of interest" description="Disordered" evidence="1">
    <location>
        <begin position="201"/>
        <end position="273"/>
    </location>
</feature>
<evidence type="ECO:0000313" key="2">
    <source>
        <dbReference type="EMBL" id="PMD18121.1"/>
    </source>
</evidence>
<proteinExistence type="predicted"/>
<accession>A0A2J6PVS1</accession>
<feature type="compositionally biased region" description="Basic and acidic residues" evidence="1">
    <location>
        <begin position="210"/>
        <end position="259"/>
    </location>
</feature>
<sequence>MNLTSTLQTVTSPGSPATIAPTLTLTPTITASATTSTGPAFFGWGSVEGDFFSGTPVYSIGSCEAGSTFSDRSTIAACCPTSASCSIYTSCSEGTVLLAPGATSTCGPLETCKTDFIYPTGVEDVATQGLYCGTGAIAGTWFRSLPTPGIAYSSVNNSSPIQSSNGGLPWGGIGGGVGSLIICCIFGYCVAKVCCGGRRGGSYPSSSGHSRRDNTSTGVNDDREWKRRQDDELFRQTREDEERRRREKEAQDARDRQDEINWQNQQYNQNQNN</sequence>
<evidence type="ECO:0000313" key="3">
    <source>
        <dbReference type="Proteomes" id="UP000235672"/>
    </source>
</evidence>
<keyword evidence="3" id="KW-1185">Reference proteome</keyword>
<dbReference type="Proteomes" id="UP000235672">
    <property type="component" value="Unassembled WGS sequence"/>
</dbReference>
<evidence type="ECO:0000256" key="1">
    <source>
        <dbReference type="SAM" id="MobiDB-lite"/>
    </source>
</evidence>
<protein>
    <submittedName>
        <fullName evidence="2">Uncharacterized protein</fullName>
    </submittedName>
</protein>
<dbReference type="EMBL" id="KZ613496">
    <property type="protein sequence ID" value="PMD18121.1"/>
    <property type="molecule type" value="Genomic_DNA"/>
</dbReference>